<accession>A0ABW3FEA7</accession>
<dbReference type="Pfam" id="PF07331">
    <property type="entry name" value="TctB"/>
    <property type="match status" value="1"/>
</dbReference>
<keyword evidence="1" id="KW-0812">Transmembrane</keyword>
<evidence type="ECO:0000313" key="4">
    <source>
        <dbReference type="Proteomes" id="UP001597101"/>
    </source>
</evidence>
<gene>
    <name evidence="3" type="ORF">ACFQ14_06550</name>
</gene>
<proteinExistence type="predicted"/>
<organism evidence="3 4">
    <name type="scientific">Pseudahrensia aquimaris</name>
    <dbReference type="NCBI Taxonomy" id="744461"/>
    <lineage>
        <taxon>Bacteria</taxon>
        <taxon>Pseudomonadati</taxon>
        <taxon>Pseudomonadota</taxon>
        <taxon>Alphaproteobacteria</taxon>
        <taxon>Hyphomicrobiales</taxon>
        <taxon>Ahrensiaceae</taxon>
        <taxon>Pseudahrensia</taxon>
    </lineage>
</organism>
<evidence type="ECO:0000256" key="1">
    <source>
        <dbReference type="SAM" id="Phobius"/>
    </source>
</evidence>
<name>A0ABW3FEA7_9HYPH</name>
<comment type="caution">
    <text evidence="3">The sequence shown here is derived from an EMBL/GenBank/DDBJ whole genome shotgun (WGS) entry which is preliminary data.</text>
</comment>
<evidence type="ECO:0000313" key="3">
    <source>
        <dbReference type="EMBL" id="MFD0916063.1"/>
    </source>
</evidence>
<dbReference type="InterPro" id="IPR009936">
    <property type="entry name" value="DUF1468"/>
</dbReference>
<dbReference type="Proteomes" id="UP001597101">
    <property type="component" value="Unassembled WGS sequence"/>
</dbReference>
<dbReference type="RefSeq" id="WP_377211898.1">
    <property type="nucleotide sequence ID" value="NZ_JBHTJV010000003.1"/>
</dbReference>
<feature type="transmembrane region" description="Helical" evidence="1">
    <location>
        <begin position="91"/>
        <end position="112"/>
    </location>
</feature>
<feature type="domain" description="DUF1468" evidence="2">
    <location>
        <begin position="19"/>
        <end position="156"/>
    </location>
</feature>
<feature type="transmembrane region" description="Helical" evidence="1">
    <location>
        <begin position="52"/>
        <end position="70"/>
    </location>
</feature>
<feature type="transmembrane region" description="Helical" evidence="1">
    <location>
        <begin position="17"/>
        <end position="36"/>
    </location>
</feature>
<dbReference type="EMBL" id="JBHTJV010000003">
    <property type="protein sequence ID" value="MFD0916063.1"/>
    <property type="molecule type" value="Genomic_DNA"/>
</dbReference>
<keyword evidence="4" id="KW-1185">Reference proteome</keyword>
<keyword evidence="1" id="KW-1133">Transmembrane helix</keyword>
<evidence type="ECO:0000259" key="2">
    <source>
        <dbReference type="Pfam" id="PF07331"/>
    </source>
</evidence>
<sequence>MQEENFLLSKTRTAGQFLFFAAFLALSLFLLSLAGWQTRWIEDSKLFAQPRFWPVVALVIMAAFSALHLWRLKRRRLISLDWQEAKIWAQPLEYVAWFMAYVWTVPVIGYLLASLIFPPLLCYRIGYRDRKLLAASVLFGLATVIVFKSLLSVRIPGGMIYEALPDTLRSFFILYL</sequence>
<protein>
    <submittedName>
        <fullName evidence="3">Tripartite tricarboxylate transporter TctB family protein</fullName>
    </submittedName>
</protein>
<keyword evidence="1" id="KW-0472">Membrane</keyword>
<reference evidence="4" key="1">
    <citation type="journal article" date="2019" name="Int. J. Syst. Evol. Microbiol.">
        <title>The Global Catalogue of Microorganisms (GCM) 10K type strain sequencing project: providing services to taxonomists for standard genome sequencing and annotation.</title>
        <authorList>
            <consortium name="The Broad Institute Genomics Platform"/>
            <consortium name="The Broad Institute Genome Sequencing Center for Infectious Disease"/>
            <person name="Wu L."/>
            <person name="Ma J."/>
        </authorList>
    </citation>
    <scope>NUCLEOTIDE SEQUENCE [LARGE SCALE GENOMIC DNA]</scope>
    <source>
        <strain evidence="4">CCUG 60023</strain>
    </source>
</reference>
<feature type="transmembrane region" description="Helical" evidence="1">
    <location>
        <begin position="132"/>
        <end position="151"/>
    </location>
</feature>